<comment type="pathway">
    <text evidence="1">Purine metabolism; IMP biosynthesis via de novo pathway; N(1)-(5-phospho-D-ribosyl)glycinamide from 5-phospho-alpha-D-ribose 1-diphosphate: step 1/2.</text>
</comment>
<accession>A0A6J6T251</accession>
<evidence type="ECO:0000256" key="6">
    <source>
        <dbReference type="ARBA" id="ARBA00022755"/>
    </source>
</evidence>
<dbReference type="EMBL" id="CAFBOL010000053">
    <property type="protein sequence ID" value="CAB4997710.1"/>
    <property type="molecule type" value="Genomic_DNA"/>
</dbReference>
<evidence type="ECO:0000256" key="3">
    <source>
        <dbReference type="ARBA" id="ARBA00011941"/>
    </source>
</evidence>
<evidence type="ECO:0000256" key="1">
    <source>
        <dbReference type="ARBA" id="ARBA00005209"/>
    </source>
</evidence>
<dbReference type="PROSITE" id="PS51278">
    <property type="entry name" value="GATASE_TYPE_2"/>
    <property type="match status" value="1"/>
</dbReference>
<dbReference type="InterPro" id="IPR035584">
    <property type="entry name" value="PurF_N"/>
</dbReference>
<dbReference type="Gene3D" id="3.60.20.10">
    <property type="entry name" value="Glutamine Phosphoribosylpyrophosphate, subunit 1, domain 1"/>
    <property type="match status" value="1"/>
</dbReference>
<reference evidence="10" key="1">
    <citation type="submission" date="2020-05" db="EMBL/GenBank/DDBJ databases">
        <authorList>
            <person name="Chiriac C."/>
            <person name="Salcher M."/>
            <person name="Ghai R."/>
            <person name="Kavagutti S V."/>
        </authorList>
    </citation>
    <scope>NUCLEOTIDE SEQUENCE</scope>
</reference>
<keyword evidence="6" id="KW-0658">Purine biosynthesis</keyword>
<protein>
    <recommendedName>
        <fullName evidence="3">amidophosphoribosyltransferase</fullName>
        <ecNumber evidence="3">2.4.2.14</ecNumber>
    </recommendedName>
</protein>
<dbReference type="PIRSF" id="PIRSF000485">
    <property type="entry name" value="Amd_phspho_trans"/>
    <property type="match status" value="1"/>
</dbReference>
<dbReference type="SUPFAM" id="SSF56235">
    <property type="entry name" value="N-terminal nucleophile aminohydrolases (Ntn hydrolases)"/>
    <property type="match status" value="1"/>
</dbReference>
<keyword evidence="7" id="KW-0315">Glutamine amidotransferase</keyword>
<evidence type="ECO:0000313" key="9">
    <source>
        <dbReference type="EMBL" id="CAB4364943.1"/>
    </source>
</evidence>
<sequence>MFPDDSLRPADGDHPHEECGVFAVSTPHGEGIAQLAFFGLFALQHRGQEAAGIAVSDGNRVRMHKDSGLVSNVFTPTTMAQLNGYHAIGHTRYSTTGANAHRNIQPFLVETMHGPLAVAHNGNLVNAGALREELLTKGFGLTATSDTEVLTLMLAAAGGRTWEDRLERTLPAWKGAYSLVVLAKDRVIAVRDPWGFRPMSVGRLPQGGHAVASETCALNTLGCLDITEVLPGEIVTLHGSEITRRQALAPAVNAARCTFEFVYFSRPDSVWAGRNVHHVRQRLGEQLAIESGVDADVVIPVPDSSIPAAIGYSRQSGIPHNDGLIKNRYIGRTFIEPTQDLRDRGVALKFNALAENLAGKRVIMIDDSIVRGTTAGPLVKLVRDAGATEVHVRITCPPITNACHFGVDMGHDGDLMAARLSVEEIRLLIGADSLAFLSLEGMNLAIEPEHEGSGAGYCNGCFTGNYPMAVDDAPPKLSFEGALS</sequence>
<dbReference type="HAMAP" id="MF_01931">
    <property type="entry name" value="PurF"/>
    <property type="match status" value="1"/>
</dbReference>
<dbReference type="InterPro" id="IPR000836">
    <property type="entry name" value="PRTase_dom"/>
</dbReference>
<dbReference type="EMBL" id="CAFBMT010000017">
    <property type="protein sequence ID" value="CAB4946511.1"/>
    <property type="molecule type" value="Genomic_DNA"/>
</dbReference>
<dbReference type="InterPro" id="IPR029055">
    <property type="entry name" value="Ntn_hydrolases_N"/>
</dbReference>
<dbReference type="EMBL" id="CAEZYF010000025">
    <property type="protein sequence ID" value="CAB4740957.1"/>
    <property type="molecule type" value="Genomic_DNA"/>
</dbReference>
<evidence type="ECO:0000313" key="13">
    <source>
        <dbReference type="EMBL" id="CAB4946511.1"/>
    </source>
</evidence>
<dbReference type="InterPro" id="IPR017932">
    <property type="entry name" value="GATase_2_dom"/>
</dbReference>
<dbReference type="InterPro" id="IPR029057">
    <property type="entry name" value="PRTase-like"/>
</dbReference>
<evidence type="ECO:0000259" key="8">
    <source>
        <dbReference type="PROSITE" id="PS51278"/>
    </source>
</evidence>
<dbReference type="EC" id="2.4.2.14" evidence="3"/>
<dbReference type="Pfam" id="PF13522">
    <property type="entry name" value="GATase_6"/>
    <property type="match status" value="1"/>
</dbReference>
<keyword evidence="4" id="KW-0328">Glycosyltransferase</keyword>
<evidence type="ECO:0000256" key="7">
    <source>
        <dbReference type="ARBA" id="ARBA00022962"/>
    </source>
</evidence>
<dbReference type="CDD" id="cd06223">
    <property type="entry name" value="PRTases_typeI"/>
    <property type="match status" value="1"/>
</dbReference>
<evidence type="ECO:0000256" key="5">
    <source>
        <dbReference type="ARBA" id="ARBA00022679"/>
    </source>
</evidence>
<dbReference type="AlphaFoldDB" id="A0A6J6T251"/>
<dbReference type="EMBL" id="CAFAAV010000171">
    <property type="protein sequence ID" value="CAB4829967.1"/>
    <property type="molecule type" value="Genomic_DNA"/>
</dbReference>
<dbReference type="UniPathway" id="UPA00074">
    <property type="reaction ID" value="UER00124"/>
</dbReference>
<evidence type="ECO:0000256" key="4">
    <source>
        <dbReference type="ARBA" id="ARBA00022676"/>
    </source>
</evidence>
<evidence type="ECO:0000313" key="12">
    <source>
        <dbReference type="EMBL" id="CAB4853459.1"/>
    </source>
</evidence>
<keyword evidence="5" id="KW-0808">Transferase</keyword>
<dbReference type="GO" id="GO:0009113">
    <property type="term" value="P:purine nucleobase biosynthetic process"/>
    <property type="evidence" value="ECO:0007669"/>
    <property type="project" value="InterPro"/>
</dbReference>
<dbReference type="GO" id="GO:0006189">
    <property type="term" value="P:'de novo' IMP biosynthetic process"/>
    <property type="evidence" value="ECO:0007669"/>
    <property type="project" value="UniProtKB-UniPathway"/>
</dbReference>
<dbReference type="CDD" id="cd00715">
    <property type="entry name" value="GPATase_N"/>
    <property type="match status" value="1"/>
</dbReference>
<evidence type="ECO:0000313" key="10">
    <source>
        <dbReference type="EMBL" id="CAB4740957.1"/>
    </source>
</evidence>
<dbReference type="EMBL" id="CAFBIY010000260">
    <property type="protein sequence ID" value="CAB4853459.1"/>
    <property type="molecule type" value="Genomic_DNA"/>
</dbReference>
<dbReference type="NCBIfam" id="TIGR01134">
    <property type="entry name" value="purF"/>
    <property type="match status" value="1"/>
</dbReference>
<dbReference type="Gene3D" id="3.40.50.2020">
    <property type="match status" value="1"/>
</dbReference>
<evidence type="ECO:0000313" key="14">
    <source>
        <dbReference type="EMBL" id="CAB4997710.1"/>
    </source>
</evidence>
<dbReference type="PANTHER" id="PTHR11907">
    <property type="entry name" value="AMIDOPHOSPHORIBOSYLTRANSFERASE"/>
    <property type="match status" value="1"/>
</dbReference>
<evidence type="ECO:0000256" key="2">
    <source>
        <dbReference type="ARBA" id="ARBA00010138"/>
    </source>
</evidence>
<dbReference type="InterPro" id="IPR005854">
    <property type="entry name" value="PurF"/>
</dbReference>
<dbReference type="EMBL" id="CAESGF010000021">
    <property type="protein sequence ID" value="CAB4364943.1"/>
    <property type="molecule type" value="Genomic_DNA"/>
</dbReference>
<gene>
    <name evidence="10" type="ORF">UFOPK2656_02899</name>
    <name evidence="11" type="ORF">UFOPK3099_01983</name>
    <name evidence="12" type="ORF">UFOPK3267_02990</name>
    <name evidence="13" type="ORF">UFOPK3651_02555</name>
    <name evidence="14" type="ORF">UFOPK3931_01916</name>
    <name evidence="9" type="ORF">UFOPK4189_02700</name>
</gene>
<dbReference type="SUPFAM" id="SSF53271">
    <property type="entry name" value="PRTase-like"/>
    <property type="match status" value="1"/>
</dbReference>
<feature type="domain" description="Glutamine amidotransferase type-2" evidence="8">
    <location>
        <begin position="19"/>
        <end position="240"/>
    </location>
</feature>
<proteinExistence type="inferred from homology"/>
<name>A0A6J6T251_9ZZZZ</name>
<organism evidence="10">
    <name type="scientific">freshwater metagenome</name>
    <dbReference type="NCBI Taxonomy" id="449393"/>
    <lineage>
        <taxon>unclassified sequences</taxon>
        <taxon>metagenomes</taxon>
        <taxon>ecological metagenomes</taxon>
    </lineage>
</organism>
<comment type="similarity">
    <text evidence="2">In the C-terminal section; belongs to the purine/pyrimidine phosphoribosyltransferase family.</text>
</comment>
<dbReference type="GO" id="GO:0004044">
    <property type="term" value="F:amidophosphoribosyltransferase activity"/>
    <property type="evidence" value="ECO:0007669"/>
    <property type="project" value="UniProtKB-EC"/>
</dbReference>
<evidence type="ECO:0000313" key="11">
    <source>
        <dbReference type="EMBL" id="CAB4829967.1"/>
    </source>
</evidence>